<dbReference type="PRINTS" id="PR00411">
    <property type="entry name" value="PNDRDTASEI"/>
</dbReference>
<dbReference type="PANTHER" id="PTHR43014:SF4">
    <property type="entry name" value="PYRIDINE NUCLEOTIDE-DISULFIDE OXIDOREDUCTASE RCLA-RELATED"/>
    <property type="match status" value="1"/>
</dbReference>
<evidence type="ECO:0000256" key="9">
    <source>
        <dbReference type="PIRSR" id="PIRSR000350-4"/>
    </source>
</evidence>
<dbReference type="PIRSF" id="PIRSF000350">
    <property type="entry name" value="Mercury_reductase_MerA"/>
    <property type="match status" value="1"/>
</dbReference>
<feature type="binding site" evidence="8">
    <location>
        <position position="269"/>
    </location>
    <ligand>
        <name>NAD(+)</name>
        <dbReference type="ChEBI" id="CHEBI:57540"/>
    </ligand>
</feature>
<dbReference type="InParanoid" id="A0A2S8SQ99"/>
<keyword evidence="13" id="KW-0670">Pyruvate</keyword>
<keyword evidence="7 10" id="KW-0676">Redox-active center</keyword>
<evidence type="ECO:0000256" key="10">
    <source>
        <dbReference type="RuleBase" id="RU003691"/>
    </source>
</evidence>
<dbReference type="Proteomes" id="UP000237684">
    <property type="component" value="Unassembled WGS sequence"/>
</dbReference>
<name>A0A2S8SQ99_9BACT</name>
<dbReference type="PROSITE" id="PS00076">
    <property type="entry name" value="PYRIDINE_REDOX_1"/>
    <property type="match status" value="1"/>
</dbReference>
<accession>A0A2S8SQ99</accession>
<dbReference type="FunFam" id="3.30.390.30:FF:000001">
    <property type="entry name" value="Dihydrolipoyl dehydrogenase"/>
    <property type="match status" value="1"/>
</dbReference>
<dbReference type="OrthoDB" id="9776382at2"/>
<evidence type="ECO:0000256" key="6">
    <source>
        <dbReference type="ARBA" id="ARBA00023157"/>
    </source>
</evidence>
<dbReference type="Pfam" id="PF02852">
    <property type="entry name" value="Pyr_redox_dim"/>
    <property type="match status" value="1"/>
</dbReference>
<dbReference type="InterPro" id="IPR016156">
    <property type="entry name" value="FAD/NAD-linked_Rdtase_dimer_sf"/>
</dbReference>
<dbReference type="InterPro" id="IPR001100">
    <property type="entry name" value="Pyr_nuc-diS_OxRdtase"/>
</dbReference>
<evidence type="ECO:0000256" key="4">
    <source>
        <dbReference type="ARBA" id="ARBA00022857"/>
    </source>
</evidence>
<dbReference type="GO" id="GO:0050660">
    <property type="term" value="F:flavin adenine dinucleotide binding"/>
    <property type="evidence" value="ECO:0007669"/>
    <property type="project" value="TreeGrafter"/>
</dbReference>
<evidence type="ECO:0000256" key="3">
    <source>
        <dbReference type="ARBA" id="ARBA00022827"/>
    </source>
</evidence>
<evidence type="ECO:0000259" key="12">
    <source>
        <dbReference type="Pfam" id="PF07992"/>
    </source>
</evidence>
<dbReference type="AlphaFoldDB" id="A0A2S8SQ99"/>
<dbReference type="InterPro" id="IPR004099">
    <property type="entry name" value="Pyr_nucl-diS_OxRdtase_dimer"/>
</dbReference>
<evidence type="ECO:0000313" key="13">
    <source>
        <dbReference type="EMBL" id="PQV62971.1"/>
    </source>
</evidence>
<dbReference type="Gene3D" id="3.50.50.60">
    <property type="entry name" value="FAD/NAD(P)-binding domain"/>
    <property type="match status" value="2"/>
</dbReference>
<evidence type="ECO:0000256" key="2">
    <source>
        <dbReference type="ARBA" id="ARBA00022630"/>
    </source>
</evidence>
<comment type="similarity">
    <text evidence="1 10">Belongs to the class-I pyridine nucleotide-disulfide oxidoreductase family.</text>
</comment>
<comment type="cofactor">
    <cofactor evidence="8">
        <name>FAD</name>
        <dbReference type="ChEBI" id="CHEBI:57692"/>
    </cofactor>
    <text evidence="8">Binds 1 FAD per subunit.</text>
</comment>
<dbReference type="PANTHER" id="PTHR43014">
    <property type="entry name" value="MERCURIC REDUCTASE"/>
    <property type="match status" value="1"/>
</dbReference>
<organism evidence="13 14">
    <name type="scientific">Abditibacterium utsteinense</name>
    <dbReference type="NCBI Taxonomy" id="1960156"/>
    <lineage>
        <taxon>Bacteria</taxon>
        <taxon>Pseudomonadati</taxon>
        <taxon>Abditibacteriota</taxon>
        <taxon>Abditibacteriia</taxon>
        <taxon>Abditibacteriales</taxon>
        <taxon>Abditibacteriaceae</taxon>
        <taxon>Abditibacterium</taxon>
    </lineage>
</organism>
<dbReference type="InterPro" id="IPR023753">
    <property type="entry name" value="FAD/NAD-binding_dom"/>
</dbReference>
<evidence type="ECO:0000313" key="14">
    <source>
        <dbReference type="Proteomes" id="UP000237684"/>
    </source>
</evidence>
<evidence type="ECO:0000256" key="7">
    <source>
        <dbReference type="ARBA" id="ARBA00023284"/>
    </source>
</evidence>
<keyword evidence="8" id="KW-0520">NAD</keyword>
<dbReference type="Pfam" id="PF07992">
    <property type="entry name" value="Pyr_redox_2"/>
    <property type="match status" value="1"/>
</dbReference>
<feature type="binding site" evidence="8">
    <location>
        <begin position="142"/>
        <end position="144"/>
    </location>
    <ligand>
        <name>FAD</name>
        <dbReference type="ChEBI" id="CHEBI:57692"/>
    </ligand>
</feature>
<reference evidence="13 14" key="1">
    <citation type="journal article" date="2018" name="Syst. Appl. Microbiol.">
        <title>Abditibacterium utsteinense sp. nov., the first cultivated member of candidate phylum FBP, isolated from ice-free Antarctic soil samples.</title>
        <authorList>
            <person name="Tahon G."/>
            <person name="Tytgat B."/>
            <person name="Lebbe L."/>
            <person name="Carlier A."/>
            <person name="Willems A."/>
        </authorList>
    </citation>
    <scope>NUCLEOTIDE SEQUENCE [LARGE SCALE GENOMIC DNA]</scope>
    <source>
        <strain evidence="13 14">LMG 29911</strain>
    </source>
</reference>
<dbReference type="InterPro" id="IPR012999">
    <property type="entry name" value="Pyr_OxRdtase_I_AS"/>
</dbReference>
<dbReference type="InterPro" id="IPR036188">
    <property type="entry name" value="FAD/NAD-bd_sf"/>
</dbReference>
<keyword evidence="4" id="KW-0521">NADP</keyword>
<feature type="binding site" evidence="8">
    <location>
        <position position="51"/>
    </location>
    <ligand>
        <name>FAD</name>
        <dbReference type="ChEBI" id="CHEBI:57692"/>
    </ligand>
</feature>
<keyword evidence="5 10" id="KW-0560">Oxidoreductase</keyword>
<sequence length="476" mass="51784">MKFDYDLAVIGAGTGGLVSAFVADSLGARVALIEADKVGGECLWRGCVPSKTLVKSAKVFDLVKRCEEFGIHVEKPRLIWNAVKLRLADVRDEIRRGEREQLAKTQIEQISGKARFIDAHHLEIESKGEVRQISAKKFIIATGSRAVIPEIEGLEDAGFITHDGLFQRPNLPKSLIFIGGGPISVEMAQAFSRFGTKVTILQKDARLLPKEEPEISDLILQLLRNEGVTVHLGAKVGFVEAGDSQKTVHFVIDKLPYAAKAGEIVVAVGKTPNFASLNLEAAGVNASEKGIKVDEKLRTSAKNIWACGDVTGKYLFTHAAEYEAKIAAQNAILPLPAKTDFRALPWVTFTDPEIAHLGMTREEAEHERGAGGIKVWKTPFKTLDRAIIEGETTGFLQVVTTQSGVILGVHIIGPSAGELIASFIPAVREGALLQEFAEAIFPYPTLAEIGHRAGNEVYQELLESKTVQTALKWLPK</sequence>
<gene>
    <name evidence="13" type="ORF">B1R32_11713</name>
</gene>
<dbReference type="SUPFAM" id="SSF51905">
    <property type="entry name" value="FAD/NAD(P)-binding domain"/>
    <property type="match status" value="1"/>
</dbReference>
<evidence type="ECO:0000259" key="11">
    <source>
        <dbReference type="Pfam" id="PF02852"/>
    </source>
</evidence>
<keyword evidence="2 10" id="KW-0285">Flavoprotein</keyword>
<dbReference type="SUPFAM" id="SSF55424">
    <property type="entry name" value="FAD/NAD-linked reductases, dimerisation (C-terminal) domain"/>
    <property type="match status" value="1"/>
</dbReference>
<dbReference type="GO" id="GO:0016668">
    <property type="term" value="F:oxidoreductase activity, acting on a sulfur group of donors, NAD(P) as acceptor"/>
    <property type="evidence" value="ECO:0007669"/>
    <property type="project" value="InterPro"/>
</dbReference>
<dbReference type="Gene3D" id="3.30.390.30">
    <property type="match status" value="1"/>
</dbReference>
<keyword evidence="6" id="KW-1015">Disulfide bond</keyword>
<dbReference type="GO" id="GO:0003955">
    <property type="term" value="F:NAD(P)H dehydrogenase (quinone) activity"/>
    <property type="evidence" value="ECO:0007669"/>
    <property type="project" value="TreeGrafter"/>
</dbReference>
<keyword evidence="3 8" id="KW-0274">FAD</keyword>
<feature type="domain" description="FAD/NAD(P)-binding" evidence="12">
    <location>
        <begin position="5"/>
        <end position="324"/>
    </location>
</feature>
<evidence type="ECO:0000256" key="8">
    <source>
        <dbReference type="PIRSR" id="PIRSR000350-3"/>
    </source>
</evidence>
<feature type="binding site" evidence="8">
    <location>
        <position position="309"/>
    </location>
    <ligand>
        <name>FAD</name>
        <dbReference type="ChEBI" id="CHEBI:57692"/>
    </ligand>
</feature>
<dbReference type="EMBL" id="NIGF01000017">
    <property type="protein sequence ID" value="PQV62971.1"/>
    <property type="molecule type" value="Genomic_DNA"/>
</dbReference>
<comment type="caution">
    <text evidence="13">The sequence shown here is derived from an EMBL/GenBank/DDBJ whole genome shotgun (WGS) entry which is preliminary data.</text>
</comment>
<evidence type="ECO:0000256" key="5">
    <source>
        <dbReference type="ARBA" id="ARBA00023002"/>
    </source>
</evidence>
<dbReference type="RefSeq" id="WP_106380848.1">
    <property type="nucleotide sequence ID" value="NZ_NIGF01000017.1"/>
</dbReference>
<feature type="domain" description="Pyridine nucleotide-disulphide oxidoreductase dimerisation" evidence="11">
    <location>
        <begin position="345"/>
        <end position="449"/>
    </location>
</feature>
<keyword evidence="14" id="KW-1185">Reference proteome</keyword>
<dbReference type="PRINTS" id="PR00368">
    <property type="entry name" value="FADPNR"/>
</dbReference>
<keyword evidence="8" id="KW-0547">Nucleotide-binding</keyword>
<evidence type="ECO:0000256" key="1">
    <source>
        <dbReference type="ARBA" id="ARBA00007532"/>
    </source>
</evidence>
<feature type="disulfide bond" description="Redox-active" evidence="9">
    <location>
        <begin position="42"/>
        <end position="47"/>
    </location>
</feature>
<proteinExistence type="inferred from homology"/>
<feature type="binding site" evidence="8">
    <location>
        <begin position="179"/>
        <end position="186"/>
    </location>
    <ligand>
        <name>NAD(+)</name>
        <dbReference type="ChEBI" id="CHEBI:57540"/>
    </ligand>
</feature>
<protein>
    <submittedName>
        <fullName evidence="13">Pyruvate/2-oxoglutarate dehydrogenase complex, dihydrolipoamide dehydrogenase (E3) component</fullName>
    </submittedName>
</protein>